<dbReference type="Proteomes" id="UP000182569">
    <property type="component" value="Chromosome"/>
</dbReference>
<feature type="transmembrane region" description="Helical" evidence="1">
    <location>
        <begin position="42"/>
        <end position="66"/>
    </location>
</feature>
<sequence length="74" mass="8650">MSQIKKNNFWATFISSFVTFTIGAAVGDYFGLKRRIFSLDTVLRFGIFMIIFVIMQFLVSKVIYVWNKNVNNNK</sequence>
<evidence type="ECO:0000313" key="2">
    <source>
        <dbReference type="EMBL" id="APC39267.1"/>
    </source>
</evidence>
<dbReference type="STRING" id="1552.A7L45_03925"/>
<feature type="transmembrane region" description="Helical" evidence="1">
    <location>
        <begin position="12"/>
        <end position="30"/>
    </location>
</feature>
<keyword evidence="1" id="KW-0812">Transmembrane</keyword>
<dbReference type="KEGG" id="ceu:A7L45_03925"/>
<accession>A0A1J0GDA4</accession>
<reference evidence="3" key="1">
    <citation type="journal article" date="2016" name="Front. Microbiol.">
        <title>Complete Genome Sequence of Clostridium estertheticum DSM 8809, a Microbe Identified in Spoiled Vacuum Packed Beef.</title>
        <authorList>
            <person name="Yu Z."/>
            <person name="Gunn L."/>
            <person name="Brennan E."/>
            <person name="Reid R."/>
            <person name="Wall P.G."/>
            <person name="Gaora O.P."/>
            <person name="Hurley D."/>
            <person name="Bolton D."/>
            <person name="Fanning S."/>
        </authorList>
    </citation>
    <scope>NUCLEOTIDE SEQUENCE [LARGE SCALE GENOMIC DNA]</scope>
    <source>
        <strain evidence="3">DSM 8809</strain>
    </source>
</reference>
<keyword evidence="3" id="KW-1185">Reference proteome</keyword>
<protein>
    <submittedName>
        <fullName evidence="2">Uncharacterized protein</fullName>
    </submittedName>
</protein>
<name>A0A1J0GDA4_9CLOT</name>
<dbReference type="EMBL" id="CP015756">
    <property type="protein sequence ID" value="APC39267.1"/>
    <property type="molecule type" value="Genomic_DNA"/>
</dbReference>
<organism evidence="2 3">
    <name type="scientific">Clostridium estertheticum subsp. estertheticum</name>
    <dbReference type="NCBI Taxonomy" id="1552"/>
    <lineage>
        <taxon>Bacteria</taxon>
        <taxon>Bacillati</taxon>
        <taxon>Bacillota</taxon>
        <taxon>Clostridia</taxon>
        <taxon>Eubacteriales</taxon>
        <taxon>Clostridiaceae</taxon>
        <taxon>Clostridium</taxon>
    </lineage>
</organism>
<dbReference type="AlphaFoldDB" id="A0A1J0GDA4"/>
<evidence type="ECO:0000256" key="1">
    <source>
        <dbReference type="SAM" id="Phobius"/>
    </source>
</evidence>
<keyword evidence="1" id="KW-0472">Membrane</keyword>
<evidence type="ECO:0000313" key="3">
    <source>
        <dbReference type="Proteomes" id="UP000182569"/>
    </source>
</evidence>
<dbReference type="RefSeq" id="WP_071611561.1">
    <property type="nucleotide sequence ID" value="NZ_CP015756.1"/>
</dbReference>
<proteinExistence type="predicted"/>
<gene>
    <name evidence="2" type="ORF">A7L45_03925</name>
</gene>
<keyword evidence="1" id="KW-1133">Transmembrane helix</keyword>